<feature type="region of interest" description="Disordered" evidence="7">
    <location>
        <begin position="740"/>
        <end position="759"/>
    </location>
</feature>
<keyword evidence="4" id="KW-0853">WD repeat</keyword>
<dbReference type="GO" id="GO:0031087">
    <property type="term" value="P:deadenylation-independent decapping of nuclear-transcribed mRNA"/>
    <property type="evidence" value="ECO:0007669"/>
    <property type="project" value="InterPro"/>
</dbReference>
<evidence type="ECO:0000256" key="2">
    <source>
        <dbReference type="ARBA" id="ARBA00009639"/>
    </source>
</evidence>
<accession>A0A176WFF4</accession>
<dbReference type="PANTHER" id="PTHR15598">
    <property type="entry name" value="ENHANCER OF MRNA-DECAPPING PROTEIN 4"/>
    <property type="match status" value="1"/>
</dbReference>
<comment type="similarity">
    <text evidence="2">Belongs to the WD repeat EDC4 family.</text>
</comment>
<dbReference type="InterPro" id="IPR036322">
    <property type="entry name" value="WD40_repeat_dom_sf"/>
</dbReference>
<dbReference type="SMART" id="SM00320">
    <property type="entry name" value="WD40"/>
    <property type="match status" value="3"/>
</dbReference>
<evidence type="ECO:0000256" key="1">
    <source>
        <dbReference type="ARBA" id="ARBA00004201"/>
    </source>
</evidence>
<dbReference type="FunFam" id="1.10.220.100:FF:000001">
    <property type="entry name" value="Enhancer of mRNA-decapping protein 4"/>
    <property type="match status" value="1"/>
</dbReference>
<evidence type="ECO:0000313" key="9">
    <source>
        <dbReference type="EMBL" id="OAE31968.1"/>
    </source>
</evidence>
<feature type="region of interest" description="Disordered" evidence="7">
    <location>
        <begin position="804"/>
        <end position="841"/>
    </location>
</feature>
<feature type="compositionally biased region" description="Polar residues" evidence="7">
    <location>
        <begin position="54"/>
        <end position="95"/>
    </location>
</feature>
<dbReference type="InterPro" id="IPR049404">
    <property type="entry name" value="EDC4_C"/>
</dbReference>
<evidence type="ECO:0000259" key="8">
    <source>
        <dbReference type="Pfam" id="PF21289"/>
    </source>
</evidence>
<feature type="compositionally biased region" description="Pro residues" evidence="7">
    <location>
        <begin position="176"/>
        <end position="191"/>
    </location>
</feature>
<dbReference type="InterPro" id="IPR001680">
    <property type="entry name" value="WD40_rpt"/>
</dbReference>
<organism evidence="9 10">
    <name type="scientific">Marchantia polymorpha subsp. ruderalis</name>
    <dbReference type="NCBI Taxonomy" id="1480154"/>
    <lineage>
        <taxon>Eukaryota</taxon>
        <taxon>Viridiplantae</taxon>
        <taxon>Streptophyta</taxon>
        <taxon>Embryophyta</taxon>
        <taxon>Marchantiophyta</taxon>
        <taxon>Marchantiopsida</taxon>
        <taxon>Marchantiidae</taxon>
        <taxon>Marchantiales</taxon>
        <taxon>Marchantiaceae</taxon>
        <taxon>Marchantia</taxon>
    </lineage>
</organism>
<gene>
    <name evidence="9" type="ORF">AXG93_4421s1190</name>
</gene>
<protein>
    <recommendedName>
        <fullName evidence="8">Enhancer of mRNA-decapping protein 4 C-terminal domain-containing protein</fullName>
    </recommendedName>
</protein>
<dbReference type="Gene3D" id="2.130.10.10">
    <property type="entry name" value="YVTN repeat-like/Quinoprotein amine dehydrogenase"/>
    <property type="match status" value="1"/>
</dbReference>
<sequence>MGTSGPSGGFDIQNFFKTPPPSSLSSYTPPSAPYPPPNHPYQTSSSHPYPLNNFAPSNSYTSGNSFTSLPGSYPYNSQQTPGIQSPGPYNSQQTAGMYHPYMHYPQDHGPRPPPYPASPYPTTSYAPPGPQHGTFSQSQYSSSQTQAQTFSQSQSSSTSNTTSAQSGSQVSAPTTSVPPPPPVHAPSPVSSPPLDGAHLMALLTTQSSAEVTTSKEETSAMLLGPPSMLEVSTPGIIPSDTSQVVSPEVSVPPPAIAPALPTAPPVNLAPTPSRLPGSKPPRGRSLKGEQVVYDVDVRHNGEAQPQLEVSPITVYGSDPVLVLGRQIAVNRSYICYGLRAGTIRILNINTALRVLLRGHSQRVTDMVFFAEDVHLLASASTDGRVFVRKIVEGTSDDGRMEIKDHILVAMQILGDWESVHPRVCWHSQMPDLLVVGIGKYVLTIDLNKLRANAPSGGFTAEDPLVCHVNNPLEGVHVVGEHNADVTDLSVPLWIPTCFASASQDGTVRIWGDKNMNPLSVFVPHHKQPVNSVAFVSAPRRPDHAVLVTAGPYNRELKLWAQSTADGLPSKPGGGNWQCIQTLELKSSASEGWVDKAFFNQVLVVPRASLILLANAKKNAIYVVHLEFGSTAAATRMDYLAEFSVTMPILSLTATSEGVSDGEGTVQVYCVQTQAIQQYALDLCQCLPPPEEPSIDIAAALDKSLMGSQVSSPLAGQTFTHVDSGYPTILNELTTVSMTTNSVTAGPSGSPAGPSVGSAFTNQTDVSTSYEQSSSFSEASVLLEPKVSTKHQAIEADLSETNDALSRFNDAPSAPSVRPVSPAQLPPFLKRQSQSDSPTKVSEDGYVLVSASSAGSGGSPEQPDNGLVQEQPPVESLLTEVGGLDSVSTTSQGGDEVFEKDEDAVLGATSKSGKSLTAQQKSNSGPVHLITPSELMSMVARSKASEVDSNVPTSPPATGADACKLEASTDEEIPTSDAERLRTELIVTTESSLVQPESAGVRDGGYDEISVMMPDVKEKIQVSSSLEFSSKEFSWDGNAPGETVPGDEVLQVEDGDTLDEREHLTSSPAEEAQEQVKDLSVKVGEATSGAIVPSQSPAVVKGRKNKNKTNVGAAGVGSVPPVSLSSPLAISVSTAGNSTTSEGESSTTANIVPSDAGLAYQVASMQESISQLVAMHKELQKQMTVMVAIPVSKEGKRMESALGQRMEKLLKAHVDAMWARIQEENVKKEKLERDRVQQLTSLLSNSLSKDLPATVERIFKKELTTIGPVIVRLVTPSVEKTTLAAVSDALQKGLLEKVTPQLEKVVATKLEAAVTRQLQTQLGMVLRPALQDALRSSFETAVIPGFERSCQAMFEQIDTTFQRGLAEHTAGVQQQFEASHSALAASLQDTMMSASSLATSLKSELSEGQRKLIALAENAGANAARASLTAVKQSNGGLPDKVLSLQHLEESLDPTIELTRLVNERKLEEAFNKALSLSDVAIVSWLCNQVDLKTLFSMVPLPLSQGVLLSLVQQLGCDLGKDTAHKLEWIREGALALNPKDPVLAPHMRPFLEQLYQNLHRQMHLTTAGGELANSMRLVLHVVNSLLTACK</sequence>
<dbReference type="InterPro" id="IPR044938">
    <property type="entry name" value="EDC4_C_sf"/>
</dbReference>
<feature type="compositionally biased region" description="Polar residues" evidence="7">
    <location>
        <begin position="908"/>
        <end position="924"/>
    </location>
</feature>
<dbReference type="Proteomes" id="UP000077202">
    <property type="component" value="Unassembled WGS sequence"/>
</dbReference>
<dbReference type="Pfam" id="PF00400">
    <property type="entry name" value="WD40"/>
    <property type="match status" value="2"/>
</dbReference>
<dbReference type="InterPro" id="IPR015943">
    <property type="entry name" value="WD40/YVTN_repeat-like_dom_sf"/>
</dbReference>
<dbReference type="InterPro" id="IPR045152">
    <property type="entry name" value="EDC4-like"/>
</dbReference>
<dbReference type="Pfam" id="PF21289">
    <property type="entry name" value="EDC4_C"/>
    <property type="match status" value="1"/>
</dbReference>
<feature type="compositionally biased region" description="Low complexity" evidence="7">
    <location>
        <begin position="133"/>
        <end position="175"/>
    </location>
</feature>
<feature type="region of interest" description="Disordered" evidence="7">
    <location>
        <begin position="262"/>
        <end position="286"/>
    </location>
</feature>
<feature type="compositionally biased region" description="Pro residues" evidence="7">
    <location>
        <begin position="30"/>
        <end position="39"/>
    </location>
</feature>
<keyword evidence="10" id="KW-1185">Reference proteome</keyword>
<feature type="region of interest" description="Disordered" evidence="7">
    <location>
        <begin position="908"/>
        <end position="927"/>
    </location>
</feature>
<comment type="subcellular location">
    <subcellularLocation>
        <location evidence="1">Cytoplasm</location>
        <location evidence="1">P-body</location>
    </subcellularLocation>
</comment>
<dbReference type="SUPFAM" id="SSF50978">
    <property type="entry name" value="WD40 repeat-like"/>
    <property type="match status" value="1"/>
</dbReference>
<proteinExistence type="inferred from homology"/>
<dbReference type="GO" id="GO:0000932">
    <property type="term" value="C:P-body"/>
    <property type="evidence" value="ECO:0007669"/>
    <property type="project" value="UniProtKB-SubCell"/>
</dbReference>
<dbReference type="Gene3D" id="1.10.220.100">
    <property type="entry name" value="conserved c-terminal region of ge- 1"/>
    <property type="match status" value="1"/>
</dbReference>
<keyword evidence="5" id="KW-0677">Repeat</keyword>
<evidence type="ECO:0000256" key="7">
    <source>
        <dbReference type="SAM" id="MobiDB-lite"/>
    </source>
</evidence>
<evidence type="ECO:0000256" key="4">
    <source>
        <dbReference type="ARBA" id="ARBA00022574"/>
    </source>
</evidence>
<reference evidence="9" key="1">
    <citation type="submission" date="2016-03" db="EMBL/GenBank/DDBJ databases">
        <title>Mechanisms controlling the formation of the plant cell surface in tip-growing cells are functionally conserved among land plants.</title>
        <authorList>
            <person name="Honkanen S."/>
            <person name="Jones V.A."/>
            <person name="Morieri G."/>
            <person name="Champion C."/>
            <person name="Hetherington A.J."/>
            <person name="Kelly S."/>
            <person name="Saint-Marcoux D."/>
            <person name="Proust H."/>
            <person name="Prescott H."/>
            <person name="Dolan L."/>
        </authorList>
    </citation>
    <scope>NUCLEOTIDE SEQUENCE [LARGE SCALE GENOMIC DNA]</scope>
    <source>
        <tissue evidence="9">Whole gametophyte</tissue>
    </source>
</reference>
<comment type="caution">
    <text evidence="9">The sequence shown here is derived from an EMBL/GenBank/DDBJ whole genome shotgun (WGS) entry which is preliminary data.</text>
</comment>
<feature type="compositionally biased region" description="Polar residues" evidence="7">
    <location>
        <begin position="830"/>
        <end position="839"/>
    </location>
</feature>
<feature type="compositionally biased region" description="Low complexity" evidence="7">
    <location>
        <begin position="810"/>
        <end position="822"/>
    </location>
</feature>
<dbReference type="EMBL" id="LVLJ01000930">
    <property type="protein sequence ID" value="OAE31968.1"/>
    <property type="molecule type" value="Genomic_DNA"/>
</dbReference>
<feature type="region of interest" description="Disordered" evidence="7">
    <location>
        <begin position="1"/>
        <end position="196"/>
    </location>
</feature>
<evidence type="ECO:0000256" key="3">
    <source>
        <dbReference type="ARBA" id="ARBA00022490"/>
    </source>
</evidence>
<feature type="domain" description="Enhancer of mRNA-decapping protein 4 C-terminal" evidence="8">
    <location>
        <begin position="1459"/>
        <end position="1576"/>
    </location>
</feature>
<dbReference type="PANTHER" id="PTHR15598:SF5">
    <property type="entry name" value="ENHANCER OF MRNA-DECAPPING PROTEIN 4"/>
    <property type="match status" value="1"/>
</dbReference>
<evidence type="ECO:0000256" key="6">
    <source>
        <dbReference type="ARBA" id="ARBA00023054"/>
    </source>
</evidence>
<keyword evidence="3" id="KW-0963">Cytoplasm</keyword>
<feature type="compositionally biased region" description="Low complexity" evidence="7">
    <location>
        <begin position="744"/>
        <end position="758"/>
    </location>
</feature>
<evidence type="ECO:0000256" key="5">
    <source>
        <dbReference type="ARBA" id="ARBA00022737"/>
    </source>
</evidence>
<evidence type="ECO:0000313" key="10">
    <source>
        <dbReference type="Proteomes" id="UP000077202"/>
    </source>
</evidence>
<keyword evidence="6" id="KW-0175">Coiled coil</keyword>
<feature type="region of interest" description="Disordered" evidence="7">
    <location>
        <begin position="849"/>
        <end position="868"/>
    </location>
</feature>
<name>A0A176WFF4_MARPO</name>